<dbReference type="EMBL" id="CH940651">
    <property type="protein sequence ID" value="EDW65433.2"/>
    <property type="molecule type" value="Genomic_DNA"/>
</dbReference>
<dbReference type="AlphaFoldDB" id="B4M3Q8"/>
<dbReference type="HOGENOM" id="CLU_1258868_0_0_1"/>
<keyword evidence="2" id="KW-1185">Reference proteome</keyword>
<dbReference type="OrthoDB" id="7752111at2759"/>
<dbReference type="STRING" id="7244.B4M3Q8"/>
<dbReference type="Proteomes" id="UP000008792">
    <property type="component" value="Unassembled WGS sequence"/>
</dbReference>
<evidence type="ECO:0000313" key="1">
    <source>
        <dbReference type="EMBL" id="EDW65433.2"/>
    </source>
</evidence>
<gene>
    <name evidence="1" type="primary">Dvir\GJ18908</name>
    <name evidence="1" type="ORF">Dvir_GJ18908</name>
</gene>
<reference evidence="1 2" key="1">
    <citation type="journal article" date="2007" name="Nature">
        <title>Evolution of genes and genomes on the Drosophila phylogeny.</title>
        <authorList>
            <consortium name="Drosophila 12 Genomes Consortium"/>
            <person name="Clark A.G."/>
            <person name="Eisen M.B."/>
            <person name="Smith D.R."/>
            <person name="Bergman C.M."/>
            <person name="Oliver B."/>
            <person name="Markow T.A."/>
            <person name="Kaufman T.C."/>
            <person name="Kellis M."/>
            <person name="Gelbart W."/>
            <person name="Iyer V.N."/>
            <person name="Pollard D.A."/>
            <person name="Sackton T.B."/>
            <person name="Larracuente A.M."/>
            <person name="Singh N.D."/>
            <person name="Abad J.P."/>
            <person name="Abt D.N."/>
            <person name="Adryan B."/>
            <person name="Aguade M."/>
            <person name="Akashi H."/>
            <person name="Anderson W.W."/>
            <person name="Aquadro C.F."/>
            <person name="Ardell D.H."/>
            <person name="Arguello R."/>
            <person name="Artieri C.G."/>
            <person name="Barbash D.A."/>
            <person name="Barker D."/>
            <person name="Barsanti P."/>
            <person name="Batterham P."/>
            <person name="Batzoglou S."/>
            <person name="Begun D."/>
            <person name="Bhutkar A."/>
            <person name="Blanco E."/>
            <person name="Bosak S.A."/>
            <person name="Bradley R.K."/>
            <person name="Brand A.D."/>
            <person name="Brent M.R."/>
            <person name="Brooks A.N."/>
            <person name="Brown R.H."/>
            <person name="Butlin R.K."/>
            <person name="Caggese C."/>
            <person name="Calvi B.R."/>
            <person name="Bernardo de Carvalho A."/>
            <person name="Caspi A."/>
            <person name="Castrezana S."/>
            <person name="Celniker S.E."/>
            <person name="Chang J.L."/>
            <person name="Chapple C."/>
            <person name="Chatterji S."/>
            <person name="Chinwalla A."/>
            <person name="Civetta A."/>
            <person name="Clifton S.W."/>
            <person name="Comeron J.M."/>
            <person name="Costello J.C."/>
            <person name="Coyne J.A."/>
            <person name="Daub J."/>
            <person name="David R.G."/>
            <person name="Delcher A.L."/>
            <person name="Delehaunty K."/>
            <person name="Do C.B."/>
            <person name="Ebling H."/>
            <person name="Edwards K."/>
            <person name="Eickbush T."/>
            <person name="Evans J.D."/>
            <person name="Filipski A."/>
            <person name="Findeiss S."/>
            <person name="Freyhult E."/>
            <person name="Fulton L."/>
            <person name="Fulton R."/>
            <person name="Garcia A.C."/>
            <person name="Gardiner A."/>
            <person name="Garfield D.A."/>
            <person name="Garvin B.E."/>
            <person name="Gibson G."/>
            <person name="Gilbert D."/>
            <person name="Gnerre S."/>
            <person name="Godfrey J."/>
            <person name="Good R."/>
            <person name="Gotea V."/>
            <person name="Gravely B."/>
            <person name="Greenberg A.J."/>
            <person name="Griffiths-Jones S."/>
            <person name="Gross S."/>
            <person name="Guigo R."/>
            <person name="Gustafson E.A."/>
            <person name="Haerty W."/>
            <person name="Hahn M.W."/>
            <person name="Halligan D.L."/>
            <person name="Halpern A.L."/>
            <person name="Halter G.M."/>
            <person name="Han M.V."/>
            <person name="Heger A."/>
            <person name="Hillier L."/>
            <person name="Hinrichs A.S."/>
            <person name="Holmes I."/>
            <person name="Hoskins R.A."/>
            <person name="Hubisz M.J."/>
            <person name="Hultmark D."/>
            <person name="Huntley M.A."/>
            <person name="Jaffe D.B."/>
            <person name="Jagadeeshan S."/>
            <person name="Jeck W.R."/>
            <person name="Johnson J."/>
            <person name="Jones C.D."/>
            <person name="Jordan W.C."/>
            <person name="Karpen G.H."/>
            <person name="Kataoka E."/>
            <person name="Keightley P.D."/>
            <person name="Kheradpour P."/>
            <person name="Kirkness E.F."/>
            <person name="Koerich L.B."/>
            <person name="Kristiansen K."/>
            <person name="Kudrna D."/>
            <person name="Kulathinal R.J."/>
            <person name="Kumar S."/>
            <person name="Kwok R."/>
            <person name="Lander E."/>
            <person name="Langley C.H."/>
            <person name="Lapoint R."/>
            <person name="Lazzaro B.P."/>
            <person name="Lee S.J."/>
            <person name="Levesque L."/>
            <person name="Li R."/>
            <person name="Lin C.F."/>
            <person name="Lin M.F."/>
            <person name="Lindblad-Toh K."/>
            <person name="Llopart A."/>
            <person name="Long M."/>
            <person name="Low L."/>
            <person name="Lozovsky E."/>
            <person name="Lu J."/>
            <person name="Luo M."/>
            <person name="Machado C.A."/>
            <person name="Makalowski W."/>
            <person name="Marzo M."/>
            <person name="Matsuda M."/>
            <person name="Matzkin L."/>
            <person name="McAllister B."/>
            <person name="McBride C.S."/>
            <person name="McKernan B."/>
            <person name="McKernan K."/>
            <person name="Mendez-Lago M."/>
            <person name="Minx P."/>
            <person name="Mollenhauer M.U."/>
            <person name="Montooth K."/>
            <person name="Mount S.M."/>
            <person name="Mu X."/>
            <person name="Myers E."/>
            <person name="Negre B."/>
            <person name="Newfeld S."/>
            <person name="Nielsen R."/>
            <person name="Noor M.A."/>
            <person name="O'Grady P."/>
            <person name="Pachter L."/>
            <person name="Papaceit M."/>
            <person name="Parisi M.J."/>
            <person name="Parisi M."/>
            <person name="Parts L."/>
            <person name="Pedersen J.S."/>
            <person name="Pesole G."/>
            <person name="Phillippy A.M."/>
            <person name="Ponting C.P."/>
            <person name="Pop M."/>
            <person name="Porcelli D."/>
            <person name="Powell J.R."/>
            <person name="Prohaska S."/>
            <person name="Pruitt K."/>
            <person name="Puig M."/>
            <person name="Quesneville H."/>
            <person name="Ram K.R."/>
            <person name="Rand D."/>
            <person name="Rasmussen M.D."/>
            <person name="Reed L.K."/>
            <person name="Reenan R."/>
            <person name="Reily A."/>
            <person name="Remington K.A."/>
            <person name="Rieger T.T."/>
            <person name="Ritchie M.G."/>
            <person name="Robin C."/>
            <person name="Rogers Y.H."/>
            <person name="Rohde C."/>
            <person name="Rozas J."/>
            <person name="Rubenfield M.J."/>
            <person name="Ruiz A."/>
            <person name="Russo S."/>
            <person name="Salzberg S.L."/>
            <person name="Sanchez-Gracia A."/>
            <person name="Saranga D.J."/>
            <person name="Sato H."/>
            <person name="Schaeffer S.W."/>
            <person name="Schatz M.C."/>
            <person name="Schlenke T."/>
            <person name="Schwartz R."/>
            <person name="Segarra C."/>
            <person name="Singh R.S."/>
            <person name="Sirot L."/>
            <person name="Sirota M."/>
            <person name="Sisneros N.B."/>
            <person name="Smith C.D."/>
            <person name="Smith T.F."/>
            <person name="Spieth J."/>
            <person name="Stage D.E."/>
            <person name="Stark A."/>
            <person name="Stephan W."/>
            <person name="Strausberg R.L."/>
            <person name="Strempel S."/>
            <person name="Sturgill D."/>
            <person name="Sutton G."/>
            <person name="Sutton G.G."/>
            <person name="Tao W."/>
            <person name="Teichmann S."/>
            <person name="Tobari Y.N."/>
            <person name="Tomimura Y."/>
            <person name="Tsolas J.M."/>
            <person name="Valente V.L."/>
            <person name="Venter E."/>
            <person name="Venter J.C."/>
            <person name="Vicario S."/>
            <person name="Vieira F.G."/>
            <person name="Vilella A.J."/>
            <person name="Villasante A."/>
            <person name="Walenz B."/>
            <person name="Wang J."/>
            <person name="Wasserman M."/>
            <person name="Watts T."/>
            <person name="Wilson D."/>
            <person name="Wilson R.K."/>
            <person name="Wing R.A."/>
            <person name="Wolfner M.F."/>
            <person name="Wong A."/>
            <person name="Wong G.K."/>
            <person name="Wu C.I."/>
            <person name="Wu G."/>
            <person name="Yamamoto D."/>
            <person name="Yang H.P."/>
            <person name="Yang S.P."/>
            <person name="Yorke J.A."/>
            <person name="Yoshida K."/>
            <person name="Zdobnov E."/>
            <person name="Zhang P."/>
            <person name="Zhang Y."/>
            <person name="Zimin A.V."/>
            <person name="Baldwin J."/>
            <person name="Abdouelleil A."/>
            <person name="Abdulkadir J."/>
            <person name="Abebe A."/>
            <person name="Abera B."/>
            <person name="Abreu J."/>
            <person name="Acer S.C."/>
            <person name="Aftuck L."/>
            <person name="Alexander A."/>
            <person name="An P."/>
            <person name="Anderson E."/>
            <person name="Anderson S."/>
            <person name="Arachi H."/>
            <person name="Azer M."/>
            <person name="Bachantsang P."/>
            <person name="Barry A."/>
            <person name="Bayul T."/>
            <person name="Berlin A."/>
            <person name="Bessette D."/>
            <person name="Bloom T."/>
            <person name="Blye J."/>
            <person name="Boguslavskiy L."/>
            <person name="Bonnet C."/>
            <person name="Boukhgalter B."/>
            <person name="Bourzgui I."/>
            <person name="Brown A."/>
            <person name="Cahill P."/>
            <person name="Channer S."/>
            <person name="Cheshatsang Y."/>
            <person name="Chuda L."/>
            <person name="Citroen M."/>
            <person name="Collymore A."/>
            <person name="Cooke P."/>
            <person name="Costello M."/>
            <person name="D'Aco K."/>
            <person name="Daza R."/>
            <person name="De Haan G."/>
            <person name="DeGray S."/>
            <person name="DeMaso C."/>
            <person name="Dhargay N."/>
            <person name="Dooley K."/>
            <person name="Dooley E."/>
            <person name="Doricent M."/>
            <person name="Dorje P."/>
            <person name="Dorjee K."/>
            <person name="Dupes A."/>
            <person name="Elong R."/>
            <person name="Falk J."/>
            <person name="Farina A."/>
            <person name="Faro S."/>
            <person name="Ferguson D."/>
            <person name="Fisher S."/>
            <person name="Foley C.D."/>
            <person name="Franke A."/>
            <person name="Friedrich D."/>
            <person name="Gadbois L."/>
            <person name="Gearin G."/>
            <person name="Gearin C.R."/>
            <person name="Giannoukos G."/>
            <person name="Goode T."/>
            <person name="Graham J."/>
            <person name="Grandbois E."/>
            <person name="Grewal S."/>
            <person name="Gyaltsen K."/>
            <person name="Hafez N."/>
            <person name="Hagos B."/>
            <person name="Hall J."/>
            <person name="Henson C."/>
            <person name="Hollinger A."/>
            <person name="Honan T."/>
            <person name="Huard M.D."/>
            <person name="Hughes L."/>
            <person name="Hurhula B."/>
            <person name="Husby M.E."/>
            <person name="Kamat A."/>
            <person name="Kanga B."/>
            <person name="Kashin S."/>
            <person name="Khazanovich D."/>
            <person name="Kisner P."/>
            <person name="Lance K."/>
            <person name="Lara M."/>
            <person name="Lee W."/>
            <person name="Lennon N."/>
            <person name="Letendre F."/>
            <person name="LeVine R."/>
            <person name="Lipovsky A."/>
            <person name="Liu X."/>
            <person name="Liu J."/>
            <person name="Liu S."/>
            <person name="Lokyitsang T."/>
            <person name="Lokyitsang Y."/>
            <person name="Lubonja R."/>
            <person name="Lui A."/>
            <person name="MacDonald P."/>
            <person name="Magnisalis V."/>
            <person name="Maru K."/>
            <person name="Matthews C."/>
            <person name="McCusker W."/>
            <person name="McDonough S."/>
            <person name="Mehta T."/>
            <person name="Meldrim J."/>
            <person name="Meneus L."/>
            <person name="Mihai O."/>
            <person name="Mihalev A."/>
            <person name="Mihova T."/>
            <person name="Mittelman R."/>
            <person name="Mlenga V."/>
            <person name="Montmayeur A."/>
            <person name="Mulrain L."/>
            <person name="Navidi A."/>
            <person name="Naylor J."/>
            <person name="Negash T."/>
            <person name="Nguyen T."/>
            <person name="Nguyen N."/>
            <person name="Nicol R."/>
            <person name="Norbu C."/>
            <person name="Norbu N."/>
            <person name="Novod N."/>
            <person name="O'Neill B."/>
            <person name="Osman S."/>
            <person name="Markiewicz E."/>
            <person name="Oyono O.L."/>
            <person name="Patti C."/>
            <person name="Phunkhang P."/>
            <person name="Pierre F."/>
            <person name="Priest M."/>
            <person name="Raghuraman S."/>
            <person name="Rege F."/>
            <person name="Reyes R."/>
            <person name="Rise C."/>
            <person name="Rogov P."/>
            <person name="Ross K."/>
            <person name="Ryan E."/>
            <person name="Settipalli S."/>
            <person name="Shea T."/>
            <person name="Sherpa N."/>
            <person name="Shi L."/>
            <person name="Shih D."/>
            <person name="Sparrow T."/>
            <person name="Spaulding J."/>
            <person name="Stalker J."/>
            <person name="Stange-Thomann N."/>
            <person name="Stavropoulos S."/>
            <person name="Stone C."/>
            <person name="Strader C."/>
            <person name="Tesfaye S."/>
            <person name="Thomson T."/>
            <person name="Thoulutsang Y."/>
            <person name="Thoulutsang D."/>
            <person name="Topham K."/>
            <person name="Topping I."/>
            <person name="Tsamla T."/>
            <person name="Vassiliev H."/>
            <person name="Vo A."/>
            <person name="Wangchuk T."/>
            <person name="Wangdi T."/>
            <person name="Weiand M."/>
            <person name="Wilkinson J."/>
            <person name="Wilson A."/>
            <person name="Yadav S."/>
            <person name="Young G."/>
            <person name="Yu Q."/>
            <person name="Zembek L."/>
            <person name="Zhong D."/>
            <person name="Zimmer A."/>
            <person name="Zwirko Z."/>
            <person name="Jaffe D.B."/>
            <person name="Alvarez P."/>
            <person name="Brockman W."/>
            <person name="Butler J."/>
            <person name="Chin C."/>
            <person name="Gnerre S."/>
            <person name="Grabherr M."/>
            <person name="Kleber M."/>
            <person name="Mauceli E."/>
            <person name="MacCallum I."/>
        </authorList>
    </citation>
    <scope>NUCLEOTIDE SEQUENCE [LARGE SCALE GENOMIC DNA]</scope>
    <source>
        <strain evidence="2">Tucson 15010-1051.87</strain>
    </source>
</reference>
<protein>
    <submittedName>
        <fullName evidence="1">Uncharacterized protein</fullName>
    </submittedName>
</protein>
<dbReference type="PANTHER" id="PTHR21391:SF0">
    <property type="entry name" value="AT04489P-RELATED"/>
    <property type="match status" value="1"/>
</dbReference>
<proteinExistence type="predicted"/>
<dbReference type="eggNOG" id="ENOG502S15H">
    <property type="taxonomic scope" value="Eukaryota"/>
</dbReference>
<dbReference type="KEGG" id="dvi:6632017"/>
<organism evidence="1 2">
    <name type="scientific">Drosophila virilis</name>
    <name type="common">Fruit fly</name>
    <dbReference type="NCBI Taxonomy" id="7244"/>
    <lineage>
        <taxon>Eukaryota</taxon>
        <taxon>Metazoa</taxon>
        <taxon>Ecdysozoa</taxon>
        <taxon>Arthropoda</taxon>
        <taxon>Hexapoda</taxon>
        <taxon>Insecta</taxon>
        <taxon>Pterygota</taxon>
        <taxon>Neoptera</taxon>
        <taxon>Endopterygota</taxon>
        <taxon>Diptera</taxon>
        <taxon>Brachycera</taxon>
        <taxon>Muscomorpha</taxon>
        <taxon>Ephydroidea</taxon>
        <taxon>Drosophilidae</taxon>
        <taxon>Drosophila</taxon>
    </lineage>
</organism>
<dbReference type="PANTHER" id="PTHR21391">
    <property type="entry name" value="AT04489P-RELATED"/>
    <property type="match status" value="1"/>
</dbReference>
<accession>B4M3Q8</accession>
<name>B4M3Q8_DROVI</name>
<sequence>MSASKSSQKCCMPVAPCIIRTINGWPIQICWNKCIKTIRTAYSIKHGETCSILRTIRALREQKDITRLRKFVSKVMGEFVVLKTRRIMPWKIEFMNEVYNHLALSLCEMYSIPDYKVSPYDNDSMCRLLGVNPLKPTEPQVVVFGDRSTYVYEDSGAAFEQAQEYKRAKAALDKRLYFAKLPIERSYLLYEIADCLLSQNHLVHCLLFAKSSIDEAVRANSKIWQFLATMLQAKAHAILCKYERQAEVLNNAYKLAKELKSPSLCTFIELCRMLNRDYMTLRKVSILVSTKRLRCRISNRSSCMLPNQISADADSHKILA</sequence>
<evidence type="ECO:0000313" key="2">
    <source>
        <dbReference type="Proteomes" id="UP000008792"/>
    </source>
</evidence>
<dbReference type="InParanoid" id="B4M3Q8"/>